<evidence type="ECO:0000313" key="19">
    <source>
        <dbReference type="Proteomes" id="UP000676409"/>
    </source>
</evidence>
<comment type="similarity">
    <text evidence="12 14">Belongs to the TonB-dependent receptor family.</text>
</comment>
<evidence type="ECO:0000256" key="12">
    <source>
        <dbReference type="PROSITE-ProRule" id="PRU01360"/>
    </source>
</evidence>
<dbReference type="InterPro" id="IPR010917">
    <property type="entry name" value="TonB_rcpt_CS"/>
</dbReference>
<keyword evidence="9 14" id="KW-0798">TonB box</keyword>
<feature type="signal peptide" evidence="15">
    <location>
        <begin position="1"/>
        <end position="32"/>
    </location>
</feature>
<keyword evidence="7" id="KW-0408">Iron</keyword>
<proteinExistence type="inferred from homology"/>
<sequence>MVRATEPICRTHLIGLWQAALAGLCASLSAGAACATAPPSAADLDRMPIEDLARIEVSSVSKTYEPLSDAAAAIYVITHEDIVRSGATSLPDLLRLAPNLQVAQVNASTFAVTARGFNGAAADKLLVLVDGRSVYTPFVNGVYWDAQDVVPEDIERIEVISGPGATLWGANAVNGVINIITRKAADTQGGFVEVGGGDRTGHAALRYGGRIGGSLAWRAYVDGSDFAASRAATGASADDAWRHRQGGFRLDWTPGQDQVTLQGDVYAGIEGQPQGNPDDHVSGHNLLARWTRPLGDKGTVQVQAYYDYLQRHTPGEFTETLRTYDLEAQHNFDLGARQQIVWGAGFRAMADDFAIVPGNPSNPLTQFFDPEKRTLNQGDLFAQDTVTLTPAVKLVVGLKLEDDAYSSVEPLPTLRLSWRIDPANLVWAAVSRAVRAPSRLDRDFNEVSGPIRVLTGGRFIREQLIAYDLGYRAQPTPRLSFSLSAYYNDYQDLRSFELTPVTVLPAIIENRMEGETYGVEAWAAWQVLDWWRLSAGAEWMHEDLRFRPGASGLGGIEIAGDDPKYQAQLQSMMNLGHHVNFGLDVRGVGPLPAPASPAYVEADARLAWAVNDTVEISLRGDNLFNPHHLEFGSGASNVQLGATGVESERSWYLATRLRF</sequence>
<evidence type="ECO:0000256" key="4">
    <source>
        <dbReference type="ARBA" id="ARBA00022496"/>
    </source>
</evidence>
<dbReference type="RefSeq" id="WP_211940132.1">
    <property type="nucleotide sequence ID" value="NZ_CP073078.1"/>
</dbReference>
<keyword evidence="18" id="KW-0675">Receptor</keyword>
<evidence type="ECO:0000256" key="15">
    <source>
        <dbReference type="SAM" id="SignalP"/>
    </source>
</evidence>
<evidence type="ECO:0000256" key="8">
    <source>
        <dbReference type="ARBA" id="ARBA00023065"/>
    </source>
</evidence>
<keyword evidence="3 12" id="KW-1134">Transmembrane beta strand</keyword>
<keyword evidence="11 12" id="KW-0998">Cell outer membrane</keyword>
<dbReference type="Pfam" id="PF07715">
    <property type="entry name" value="Plug"/>
    <property type="match status" value="1"/>
</dbReference>
<keyword evidence="4" id="KW-0410">Iron transport</keyword>
<feature type="domain" description="TonB-dependent receptor plug" evidence="17">
    <location>
        <begin position="67"/>
        <end position="176"/>
    </location>
</feature>
<protein>
    <submittedName>
        <fullName evidence="18">TonB-dependent receptor</fullName>
    </submittedName>
</protein>
<evidence type="ECO:0000259" key="16">
    <source>
        <dbReference type="Pfam" id="PF00593"/>
    </source>
</evidence>
<reference evidence="18" key="1">
    <citation type="submission" date="2021-04" db="EMBL/GenBank/DDBJ databases">
        <title>The complete genome sequence of Caulobacter sp. S6.</title>
        <authorList>
            <person name="Tang Y."/>
            <person name="Ouyang W."/>
            <person name="Liu Q."/>
            <person name="Huang B."/>
            <person name="Guo Z."/>
            <person name="Lei P."/>
        </authorList>
    </citation>
    <scope>NUCLEOTIDE SEQUENCE</scope>
    <source>
        <strain evidence="18">S6</strain>
    </source>
</reference>
<evidence type="ECO:0000256" key="1">
    <source>
        <dbReference type="ARBA" id="ARBA00004571"/>
    </source>
</evidence>
<dbReference type="Proteomes" id="UP000676409">
    <property type="component" value="Chromosome"/>
</dbReference>
<dbReference type="AlphaFoldDB" id="A0A975G3N4"/>
<feature type="chain" id="PRO_5037286923" evidence="15">
    <location>
        <begin position="33"/>
        <end position="659"/>
    </location>
</feature>
<evidence type="ECO:0000259" key="17">
    <source>
        <dbReference type="Pfam" id="PF07715"/>
    </source>
</evidence>
<dbReference type="GO" id="GO:0009279">
    <property type="term" value="C:cell outer membrane"/>
    <property type="evidence" value="ECO:0007669"/>
    <property type="project" value="UniProtKB-SubCell"/>
</dbReference>
<dbReference type="PANTHER" id="PTHR32552:SF68">
    <property type="entry name" value="FERRICHROME OUTER MEMBRANE TRANSPORTER_PHAGE RECEPTOR"/>
    <property type="match status" value="1"/>
</dbReference>
<dbReference type="PROSITE" id="PS01156">
    <property type="entry name" value="TONB_DEPENDENT_REC_2"/>
    <property type="match status" value="1"/>
</dbReference>
<accession>A0A975G3N4</accession>
<dbReference type="KEGG" id="caul:KCG34_09545"/>
<keyword evidence="10 12" id="KW-0472">Membrane</keyword>
<organism evidence="18 19">
    <name type="scientific">Phenylobacterium montanum</name>
    <dbReference type="NCBI Taxonomy" id="2823693"/>
    <lineage>
        <taxon>Bacteria</taxon>
        <taxon>Pseudomonadati</taxon>
        <taxon>Pseudomonadota</taxon>
        <taxon>Alphaproteobacteria</taxon>
        <taxon>Caulobacterales</taxon>
        <taxon>Caulobacteraceae</taxon>
        <taxon>Phenylobacterium</taxon>
    </lineage>
</organism>
<evidence type="ECO:0000256" key="9">
    <source>
        <dbReference type="ARBA" id="ARBA00023077"/>
    </source>
</evidence>
<dbReference type="Gene3D" id="2.40.170.20">
    <property type="entry name" value="TonB-dependent receptor, beta-barrel domain"/>
    <property type="match status" value="1"/>
</dbReference>
<dbReference type="Gene3D" id="2.170.130.10">
    <property type="entry name" value="TonB-dependent receptor, plug domain"/>
    <property type="match status" value="1"/>
</dbReference>
<keyword evidence="2 12" id="KW-0813">Transport</keyword>
<dbReference type="SUPFAM" id="SSF56935">
    <property type="entry name" value="Porins"/>
    <property type="match status" value="1"/>
</dbReference>
<evidence type="ECO:0000256" key="5">
    <source>
        <dbReference type="ARBA" id="ARBA00022692"/>
    </source>
</evidence>
<dbReference type="GO" id="GO:0015344">
    <property type="term" value="F:siderophore uptake transmembrane transporter activity"/>
    <property type="evidence" value="ECO:0007669"/>
    <property type="project" value="TreeGrafter"/>
</dbReference>
<evidence type="ECO:0000256" key="6">
    <source>
        <dbReference type="ARBA" id="ARBA00022729"/>
    </source>
</evidence>
<keyword evidence="6 15" id="KW-0732">Signal</keyword>
<keyword evidence="5 12" id="KW-0812">Transmembrane</keyword>
<feature type="domain" description="TonB-dependent receptor-like beta-barrel" evidence="16">
    <location>
        <begin position="228"/>
        <end position="623"/>
    </location>
</feature>
<gene>
    <name evidence="18" type="ORF">KCG34_09545</name>
</gene>
<name>A0A975G3N4_9CAUL</name>
<keyword evidence="8" id="KW-0406">Ion transport</keyword>
<dbReference type="InterPro" id="IPR000531">
    <property type="entry name" value="Beta-barrel_TonB"/>
</dbReference>
<evidence type="ECO:0000256" key="2">
    <source>
        <dbReference type="ARBA" id="ARBA00022448"/>
    </source>
</evidence>
<dbReference type="InterPro" id="IPR039426">
    <property type="entry name" value="TonB-dep_rcpt-like"/>
</dbReference>
<evidence type="ECO:0000256" key="10">
    <source>
        <dbReference type="ARBA" id="ARBA00023136"/>
    </source>
</evidence>
<dbReference type="EMBL" id="CP073078">
    <property type="protein sequence ID" value="QUD90081.1"/>
    <property type="molecule type" value="Genomic_DNA"/>
</dbReference>
<evidence type="ECO:0000313" key="18">
    <source>
        <dbReference type="EMBL" id="QUD90081.1"/>
    </source>
</evidence>
<evidence type="ECO:0000256" key="13">
    <source>
        <dbReference type="PROSITE-ProRule" id="PRU10144"/>
    </source>
</evidence>
<dbReference type="PROSITE" id="PS51257">
    <property type="entry name" value="PROKAR_LIPOPROTEIN"/>
    <property type="match status" value="1"/>
</dbReference>
<dbReference type="PANTHER" id="PTHR32552">
    <property type="entry name" value="FERRICHROME IRON RECEPTOR-RELATED"/>
    <property type="match status" value="1"/>
</dbReference>
<evidence type="ECO:0000256" key="14">
    <source>
        <dbReference type="RuleBase" id="RU003357"/>
    </source>
</evidence>
<comment type="subcellular location">
    <subcellularLocation>
        <location evidence="1 12">Cell outer membrane</location>
        <topology evidence="1 12">Multi-pass membrane protein</topology>
    </subcellularLocation>
</comment>
<dbReference type="InterPro" id="IPR036942">
    <property type="entry name" value="Beta-barrel_TonB_sf"/>
</dbReference>
<dbReference type="PROSITE" id="PS52016">
    <property type="entry name" value="TONB_DEPENDENT_REC_3"/>
    <property type="match status" value="1"/>
</dbReference>
<feature type="short sequence motif" description="TonB C-terminal box" evidence="13">
    <location>
        <begin position="642"/>
        <end position="659"/>
    </location>
</feature>
<keyword evidence="19" id="KW-1185">Reference proteome</keyword>
<dbReference type="InterPro" id="IPR012910">
    <property type="entry name" value="Plug_dom"/>
</dbReference>
<dbReference type="InterPro" id="IPR037066">
    <property type="entry name" value="Plug_dom_sf"/>
</dbReference>
<evidence type="ECO:0000256" key="11">
    <source>
        <dbReference type="ARBA" id="ARBA00023237"/>
    </source>
</evidence>
<evidence type="ECO:0000256" key="3">
    <source>
        <dbReference type="ARBA" id="ARBA00022452"/>
    </source>
</evidence>
<evidence type="ECO:0000256" key="7">
    <source>
        <dbReference type="ARBA" id="ARBA00023004"/>
    </source>
</evidence>
<dbReference type="Pfam" id="PF00593">
    <property type="entry name" value="TonB_dep_Rec_b-barrel"/>
    <property type="match status" value="1"/>
</dbReference>